<keyword evidence="3" id="KW-1185">Reference proteome</keyword>
<reference evidence="4" key="1">
    <citation type="submission" date="2025-08" db="UniProtKB">
        <authorList>
            <consortium name="RefSeq"/>
        </authorList>
    </citation>
    <scope>IDENTIFICATION</scope>
    <source>
        <tissue evidence="4">Entire body</tissue>
    </source>
</reference>
<gene>
    <name evidence="4" type="primary">LOC108735571</name>
</gene>
<dbReference type="KEGG" id="apln:108735571"/>
<keyword evidence="1" id="KW-0862">Zinc</keyword>
<accession>A0A1W4WRF4</accession>
<keyword evidence="1" id="KW-0863">Zinc-finger</keyword>
<evidence type="ECO:0000256" key="1">
    <source>
        <dbReference type="PROSITE-ProRule" id="PRU00042"/>
    </source>
</evidence>
<dbReference type="STRING" id="224129.A0A1W4WRF4"/>
<dbReference type="SUPFAM" id="SSF57667">
    <property type="entry name" value="beta-beta-alpha zinc fingers"/>
    <property type="match status" value="1"/>
</dbReference>
<dbReference type="InterPro" id="IPR036236">
    <property type="entry name" value="Znf_C2H2_sf"/>
</dbReference>
<dbReference type="InParanoid" id="A0A1W4WRF4"/>
<dbReference type="Gene3D" id="3.30.160.60">
    <property type="entry name" value="Classic Zinc Finger"/>
    <property type="match status" value="1"/>
</dbReference>
<sequence length="369" mass="42555">MAVKCGICFKQFTKRSNLLAHISCVHSEENEKFICHHCSEKFKRKFSLLRHIHRKHDNNNKSTPSIKCVMCPFKCEKKDMLDHYRLVHDITITTCNESFSNFMEFEKWKAIMEEETTSKYVKYRTKTTDNKVVYFYRCHRDGFYKPSGKNIRHLKQLGSNKINGYCPAKLDVTVTKGIESVKVKFIKSHVGHEMDLGRLPLSKTERDTIATKLSQKTPFDEVLNCVRNGIGSNNDLRRIHLLTRKDLFNIERTYNLHNNAVRKVTPSQNLKLPQEIQDAKVSLQKQFTEILAKVTNMEGAAVVEKALLALKPTLSSSENRNLHCLPDIVEKQTKCGIKQKRFASTEKKNSYLPATFSIPTVNEKDTIAI</sequence>
<feature type="domain" description="C2H2-type" evidence="2">
    <location>
        <begin position="3"/>
        <end position="31"/>
    </location>
</feature>
<dbReference type="InterPro" id="IPR052797">
    <property type="entry name" value="RegFact_GeneExpr_CellDeath"/>
</dbReference>
<dbReference type="PANTHER" id="PTHR33936:SF24">
    <property type="entry name" value="C2H2-TYPE DOMAIN-CONTAINING PROTEIN"/>
    <property type="match status" value="1"/>
</dbReference>
<protein>
    <submittedName>
        <fullName evidence="4">Uncharacterized protein LOC108735571</fullName>
    </submittedName>
</protein>
<dbReference type="SMART" id="SM00355">
    <property type="entry name" value="ZnF_C2H2"/>
    <property type="match status" value="3"/>
</dbReference>
<evidence type="ECO:0000313" key="3">
    <source>
        <dbReference type="Proteomes" id="UP000192223"/>
    </source>
</evidence>
<dbReference type="PANTHER" id="PTHR33936">
    <property type="entry name" value="PROTEIN CBG17840"/>
    <property type="match status" value="1"/>
</dbReference>
<dbReference type="AlphaFoldDB" id="A0A1W4WRF4"/>
<dbReference type="PROSITE" id="PS50157">
    <property type="entry name" value="ZINC_FINGER_C2H2_2"/>
    <property type="match status" value="2"/>
</dbReference>
<evidence type="ECO:0000259" key="2">
    <source>
        <dbReference type="PROSITE" id="PS50157"/>
    </source>
</evidence>
<dbReference type="PROSITE" id="PS00028">
    <property type="entry name" value="ZINC_FINGER_C2H2_1"/>
    <property type="match status" value="2"/>
</dbReference>
<dbReference type="RefSeq" id="XP_018323072.1">
    <property type="nucleotide sequence ID" value="XM_018467570.2"/>
</dbReference>
<dbReference type="OrthoDB" id="6782111at2759"/>
<dbReference type="Proteomes" id="UP000192223">
    <property type="component" value="Unplaced"/>
</dbReference>
<keyword evidence="1" id="KW-0479">Metal-binding</keyword>
<proteinExistence type="predicted"/>
<evidence type="ECO:0000313" key="4">
    <source>
        <dbReference type="RefSeq" id="XP_018323072.1"/>
    </source>
</evidence>
<organism evidence="3 4">
    <name type="scientific">Agrilus planipennis</name>
    <name type="common">Emerald ash borer</name>
    <name type="synonym">Agrilus marcopoli</name>
    <dbReference type="NCBI Taxonomy" id="224129"/>
    <lineage>
        <taxon>Eukaryota</taxon>
        <taxon>Metazoa</taxon>
        <taxon>Ecdysozoa</taxon>
        <taxon>Arthropoda</taxon>
        <taxon>Hexapoda</taxon>
        <taxon>Insecta</taxon>
        <taxon>Pterygota</taxon>
        <taxon>Neoptera</taxon>
        <taxon>Endopterygota</taxon>
        <taxon>Coleoptera</taxon>
        <taxon>Polyphaga</taxon>
        <taxon>Elateriformia</taxon>
        <taxon>Buprestoidea</taxon>
        <taxon>Buprestidae</taxon>
        <taxon>Agrilinae</taxon>
        <taxon>Agrilus</taxon>
    </lineage>
</organism>
<dbReference type="GeneID" id="108735571"/>
<feature type="domain" description="C2H2-type" evidence="2">
    <location>
        <begin position="33"/>
        <end position="61"/>
    </location>
</feature>
<dbReference type="InterPro" id="IPR013087">
    <property type="entry name" value="Znf_C2H2_type"/>
</dbReference>
<dbReference type="GO" id="GO:0008270">
    <property type="term" value="F:zinc ion binding"/>
    <property type="evidence" value="ECO:0007669"/>
    <property type="project" value="UniProtKB-KW"/>
</dbReference>
<name>A0A1W4WRF4_AGRPL</name>